<comment type="caution">
    <text evidence="6">The sequence shown here is derived from an EMBL/GenBank/DDBJ whole genome shotgun (WGS) entry which is preliminary data.</text>
</comment>
<dbReference type="InterPro" id="IPR005835">
    <property type="entry name" value="NTP_transferase_dom"/>
</dbReference>
<dbReference type="InterPro" id="IPR029044">
    <property type="entry name" value="Nucleotide-diphossugar_trans"/>
</dbReference>
<keyword evidence="6" id="KW-0548">Nucleotidyltransferase</keyword>
<dbReference type="InterPro" id="IPR011832">
    <property type="entry name" value="GlgDAde_trans"/>
</dbReference>
<dbReference type="InterPro" id="IPR056818">
    <property type="entry name" value="GlmU/GlgC-like_hexapep"/>
</dbReference>
<dbReference type="PANTHER" id="PTHR43523">
    <property type="entry name" value="GLUCOSE-1-PHOSPHATE ADENYLYLTRANSFERASE-RELATED"/>
    <property type="match status" value="1"/>
</dbReference>
<dbReference type="GO" id="GO:0005978">
    <property type="term" value="P:glycogen biosynthetic process"/>
    <property type="evidence" value="ECO:0007669"/>
    <property type="project" value="UniProtKB-KW"/>
</dbReference>
<comment type="similarity">
    <text evidence="1">Belongs to the bacterial/plant glucose-1-phosphate adenylyltransferase family.</text>
</comment>
<organism evidence="6 7">
    <name type="scientific">Ruminococcus albus SY3</name>
    <dbReference type="NCBI Taxonomy" id="1341156"/>
    <lineage>
        <taxon>Bacteria</taxon>
        <taxon>Bacillati</taxon>
        <taxon>Bacillota</taxon>
        <taxon>Clostridia</taxon>
        <taxon>Eubacteriales</taxon>
        <taxon>Oscillospiraceae</taxon>
        <taxon>Ruminococcus</taxon>
    </lineage>
</organism>
<evidence type="ECO:0000256" key="1">
    <source>
        <dbReference type="ARBA" id="ARBA00010443"/>
    </source>
</evidence>
<evidence type="ECO:0000313" key="5">
    <source>
        <dbReference type="EMBL" id="EXM38398.1"/>
    </source>
</evidence>
<dbReference type="Proteomes" id="UP000021369">
    <property type="component" value="Unassembled WGS sequence"/>
</dbReference>
<evidence type="ECO:0000313" key="6">
    <source>
        <dbReference type="EMBL" id="EXM38869.1"/>
    </source>
</evidence>
<evidence type="ECO:0000259" key="3">
    <source>
        <dbReference type="Pfam" id="PF00483"/>
    </source>
</evidence>
<dbReference type="PANTHER" id="PTHR43523:SF6">
    <property type="entry name" value="GLYCOGEN BIOSYNTHESIS PROTEIN GLGD"/>
    <property type="match status" value="1"/>
</dbReference>
<dbReference type="AlphaFoldDB" id="A0A011UE11"/>
<dbReference type="SUPFAM" id="SSF51161">
    <property type="entry name" value="Trimeric LpxA-like enzymes"/>
    <property type="match status" value="1"/>
</dbReference>
<protein>
    <submittedName>
        <fullName evidence="6">Glucose-1-phosphate adenylyltransferase</fullName>
    </submittedName>
</protein>
<dbReference type="CDD" id="cd04651">
    <property type="entry name" value="LbH_G1P_AT_C"/>
    <property type="match status" value="1"/>
</dbReference>
<dbReference type="InterPro" id="IPR011831">
    <property type="entry name" value="ADP-Glc_PPase"/>
</dbReference>
<evidence type="ECO:0000313" key="7">
    <source>
        <dbReference type="Proteomes" id="UP000021369"/>
    </source>
</evidence>
<accession>A0A011UE11</accession>
<dbReference type="Gene3D" id="2.160.10.10">
    <property type="entry name" value="Hexapeptide repeat proteins"/>
    <property type="match status" value="1"/>
</dbReference>
<dbReference type="RefSeq" id="WP_024858441.1">
    <property type="nucleotide sequence ID" value="NZ_JEOB01000003.1"/>
</dbReference>
<dbReference type="EMBL" id="JEOB01000004">
    <property type="protein sequence ID" value="EXM38398.1"/>
    <property type="molecule type" value="Genomic_DNA"/>
</dbReference>
<dbReference type="NCBIfam" id="TIGR02092">
    <property type="entry name" value="glgD"/>
    <property type="match status" value="1"/>
</dbReference>
<name>A0A011UE11_RUMAL</name>
<proteinExistence type="inferred from homology"/>
<feature type="domain" description="Nucleotidyl transferase" evidence="3">
    <location>
        <begin position="21"/>
        <end position="232"/>
    </location>
</feature>
<dbReference type="PATRIC" id="fig|1341156.4.peg.2155"/>
<dbReference type="GO" id="GO:0008878">
    <property type="term" value="F:glucose-1-phosphate adenylyltransferase activity"/>
    <property type="evidence" value="ECO:0007669"/>
    <property type="project" value="InterPro"/>
</dbReference>
<reference evidence="6 7" key="1">
    <citation type="submission" date="2013-06" db="EMBL/GenBank/DDBJ databases">
        <title>Rumen cellulosomics: divergent fiber-degrading strategies revealed by comparative genome-wide analysis of six Ruminococcal strains.</title>
        <authorList>
            <person name="Dassa B."/>
            <person name="Borovok I."/>
            <person name="Lamed R."/>
            <person name="Flint H."/>
            <person name="Yeoman C.J."/>
            <person name="White B."/>
            <person name="Bayer E.A."/>
        </authorList>
    </citation>
    <scope>NUCLEOTIDE SEQUENCE [LARGE SCALE GENOMIC DNA]</scope>
    <source>
        <strain evidence="6 7">SY3</strain>
    </source>
</reference>
<evidence type="ECO:0000256" key="2">
    <source>
        <dbReference type="ARBA" id="ARBA00023056"/>
    </source>
</evidence>
<keyword evidence="2" id="KW-0320">Glycogen biosynthesis</keyword>
<keyword evidence="7" id="KW-1185">Reference proteome</keyword>
<dbReference type="CDD" id="cd02508">
    <property type="entry name" value="ADP_Glucose_PP"/>
    <property type="match status" value="1"/>
</dbReference>
<dbReference type="SUPFAM" id="SSF53448">
    <property type="entry name" value="Nucleotide-diphospho-sugar transferases"/>
    <property type="match status" value="1"/>
</dbReference>
<evidence type="ECO:0000259" key="4">
    <source>
        <dbReference type="Pfam" id="PF24894"/>
    </source>
</evidence>
<sequence>MEVNMGNVLGLVFANMHDTTLGDMTKNRTMGSVMFGGRYRLIDFPLSNMVNSGISEVGVITKSNYQSLMDHLGSAREWDLARKKGGLYILPPFGNVESTLYRGRIEAIYGAMNFITHSAAKYVVLTDCDVITNIDYKPIVAKHIETGADITVVSHTGPYTSEDLKTATVLNTNDEGQVTSVLIQPELSGTCTCSLNMFVMSMEFIVDMIKDSIARGKVSFEKDILQERCNELKIMAYEYKYYFSKLNSTDTYFKANMDILDPENARKLFVPKRSIYTKVSDNAPAKYDLDSIVKNSLVADGCIIEGEVENCVLFRGVKVGKGAKIKNCILGQGTVVGDGAQMNYVITDKDVTVAPKHVLTSTADYQMYVSKGATV</sequence>
<keyword evidence="6" id="KW-0808">Transferase</keyword>
<feature type="domain" description="Glucose-1-phosphate adenylyltransferase/Bifunctional protein GlmU-like C-terminal hexapeptide" evidence="4">
    <location>
        <begin position="291"/>
        <end position="358"/>
    </location>
</feature>
<gene>
    <name evidence="6" type="ORF">RASY3_11055</name>
    <name evidence="5" type="ORF">RASY3_19745</name>
</gene>
<dbReference type="Pfam" id="PF00483">
    <property type="entry name" value="NTP_transferase"/>
    <property type="match status" value="1"/>
</dbReference>
<dbReference type="Gene3D" id="3.90.550.10">
    <property type="entry name" value="Spore Coat Polysaccharide Biosynthesis Protein SpsA, Chain A"/>
    <property type="match status" value="1"/>
</dbReference>
<dbReference type="InterPro" id="IPR011004">
    <property type="entry name" value="Trimer_LpxA-like_sf"/>
</dbReference>
<dbReference type="OrthoDB" id="9801810at2"/>
<dbReference type="EMBL" id="JEOB01000003">
    <property type="protein sequence ID" value="EXM38869.1"/>
    <property type="molecule type" value="Genomic_DNA"/>
</dbReference>
<dbReference type="Pfam" id="PF24894">
    <property type="entry name" value="Hexapep_GlmU"/>
    <property type="match status" value="1"/>
</dbReference>